<organism evidence="13 14">
    <name type="scientific">Mucor circinelloides f. lusitanicus</name>
    <name type="common">Mucor racemosus var. lusitanicus</name>
    <dbReference type="NCBI Taxonomy" id="29924"/>
    <lineage>
        <taxon>Eukaryota</taxon>
        <taxon>Fungi</taxon>
        <taxon>Fungi incertae sedis</taxon>
        <taxon>Mucoromycota</taxon>
        <taxon>Mucoromycotina</taxon>
        <taxon>Mucoromycetes</taxon>
        <taxon>Mucorales</taxon>
        <taxon>Mucorineae</taxon>
        <taxon>Mucoraceae</taxon>
        <taxon>Mucor</taxon>
    </lineage>
</organism>
<dbReference type="HAMAP" id="MF_02006">
    <property type="entry name" value="Tyr_tRNA_synth_type1"/>
    <property type="match status" value="1"/>
</dbReference>
<keyword evidence="2 11" id="KW-0436">Ligase</keyword>
<evidence type="ECO:0000313" key="14">
    <source>
        <dbReference type="Proteomes" id="UP000469890"/>
    </source>
</evidence>
<dbReference type="InterPro" id="IPR024088">
    <property type="entry name" value="Tyr-tRNA-ligase_bac-type"/>
</dbReference>
<dbReference type="Gene3D" id="1.10.240.10">
    <property type="entry name" value="Tyrosyl-Transfer RNA Synthetase"/>
    <property type="match status" value="1"/>
</dbReference>
<comment type="catalytic activity">
    <reaction evidence="9 11">
        <text>tRNA(Tyr) + L-tyrosine + ATP = L-tyrosyl-tRNA(Tyr) + AMP + diphosphate + H(+)</text>
        <dbReference type="Rhea" id="RHEA:10220"/>
        <dbReference type="Rhea" id="RHEA-COMP:9706"/>
        <dbReference type="Rhea" id="RHEA-COMP:9707"/>
        <dbReference type="ChEBI" id="CHEBI:15378"/>
        <dbReference type="ChEBI" id="CHEBI:30616"/>
        <dbReference type="ChEBI" id="CHEBI:33019"/>
        <dbReference type="ChEBI" id="CHEBI:58315"/>
        <dbReference type="ChEBI" id="CHEBI:78442"/>
        <dbReference type="ChEBI" id="CHEBI:78536"/>
        <dbReference type="ChEBI" id="CHEBI:456215"/>
        <dbReference type="EC" id="6.1.1.1"/>
    </reaction>
</comment>
<dbReference type="InterPro" id="IPR001412">
    <property type="entry name" value="aa-tRNA-synth_I_CS"/>
</dbReference>
<accession>A0A8H4F3E2</accession>
<sequence>MVFQIPAHQICNARGYFFFSFSPVKMFILKRAGSSAWTPSIKLNKSFLSTYSNVITDMTHRGLVSNVTSPEVTEKTNSPTAIYCGVDPTAKSLHLGNLVTLMGLLHFHVRGHQTIALVGGATGSIGDPSGRKSERVPLSQDVLKINVAGIESQIHRFFKNGAAYAQRHGFDQTDHLTPKVLNNYNWFSSMTAIDFLSSVGRFARVNTMLAKESVKSRMDTTQGISFTEFSYQLLQAYDFWYLYKHHQCRIQLGGSDQWGNITAGIDMIYRKRQQEEEEAEKKDDMESRAFGITIPLLLTSTGEKFGKSAGNAVWLDESMTSVFDFYQFLMKTTDSDVGKYLEMFTFLTKEQVSDIMAQHQQSPESRIAQTALANETTELVHGSDGLRKAKTATRVLFGEDLSTLSGDHIIEAFKSDANRFIQLERSAVIGAGLDKVASITNAAKSKSDAQKKMKAGGIYLNNQRITNVKHTIEESDLIDGKICVLRSGKSSYYLIQVI</sequence>
<dbReference type="PROSITE" id="PS00178">
    <property type="entry name" value="AA_TRNA_LIGASE_I"/>
    <property type="match status" value="1"/>
</dbReference>
<evidence type="ECO:0000256" key="5">
    <source>
        <dbReference type="ARBA" id="ARBA00022884"/>
    </source>
</evidence>
<dbReference type="PANTHER" id="PTHR11766">
    <property type="entry name" value="TYROSYL-TRNA SYNTHETASE"/>
    <property type="match status" value="1"/>
</dbReference>
<dbReference type="InterPro" id="IPR036986">
    <property type="entry name" value="S4_RNA-bd_sf"/>
</dbReference>
<evidence type="ECO:0000256" key="2">
    <source>
        <dbReference type="ARBA" id="ARBA00022598"/>
    </source>
</evidence>
<gene>
    <name evidence="13" type="ORF">FB192DRAFT_1377925</name>
</gene>
<keyword evidence="4 11" id="KW-0067">ATP-binding</keyword>
<evidence type="ECO:0000256" key="3">
    <source>
        <dbReference type="ARBA" id="ARBA00022741"/>
    </source>
</evidence>
<keyword evidence="7 11" id="KW-0030">Aminoacyl-tRNA synthetase</keyword>
<dbReference type="GO" id="GO:0003723">
    <property type="term" value="F:RNA binding"/>
    <property type="evidence" value="ECO:0007669"/>
    <property type="project" value="UniProtKB-KW"/>
</dbReference>
<dbReference type="GO" id="GO:0005829">
    <property type="term" value="C:cytosol"/>
    <property type="evidence" value="ECO:0007669"/>
    <property type="project" value="TreeGrafter"/>
</dbReference>
<dbReference type="AlphaFoldDB" id="A0A8H4F3E2"/>
<dbReference type="FunFam" id="1.10.240.10:FF:000001">
    <property type="entry name" value="Tyrosine--tRNA ligase"/>
    <property type="match status" value="1"/>
</dbReference>
<dbReference type="Proteomes" id="UP000469890">
    <property type="component" value="Unassembled WGS sequence"/>
</dbReference>
<evidence type="ECO:0000256" key="8">
    <source>
        <dbReference type="ARBA" id="ARBA00033323"/>
    </source>
</evidence>
<dbReference type="PRINTS" id="PR01040">
    <property type="entry name" value="TRNASYNTHTYR"/>
</dbReference>
<evidence type="ECO:0000256" key="7">
    <source>
        <dbReference type="ARBA" id="ARBA00023146"/>
    </source>
</evidence>
<dbReference type="GO" id="GO:0005739">
    <property type="term" value="C:mitochondrion"/>
    <property type="evidence" value="ECO:0007669"/>
    <property type="project" value="TreeGrafter"/>
</dbReference>
<dbReference type="InterPro" id="IPR054608">
    <property type="entry name" value="SYY-like_C"/>
</dbReference>
<comment type="caution">
    <text evidence="13">The sequence shown here is derived from an EMBL/GenBank/DDBJ whole genome shotgun (WGS) entry which is preliminary data.</text>
</comment>
<evidence type="ECO:0000256" key="10">
    <source>
        <dbReference type="PROSITE-ProRule" id="PRU00182"/>
    </source>
</evidence>
<feature type="domain" description="Tyrosine--tRNA ligase SYY-like C-terminal" evidence="12">
    <location>
        <begin position="440"/>
        <end position="495"/>
    </location>
</feature>
<dbReference type="Pfam" id="PF00579">
    <property type="entry name" value="tRNA-synt_1b"/>
    <property type="match status" value="1"/>
</dbReference>
<dbReference type="PROSITE" id="PS50889">
    <property type="entry name" value="S4"/>
    <property type="match status" value="1"/>
</dbReference>
<keyword evidence="3 11" id="KW-0547">Nucleotide-binding</keyword>
<dbReference type="CDD" id="cd00805">
    <property type="entry name" value="TyrRS_core"/>
    <property type="match status" value="1"/>
</dbReference>
<dbReference type="Pfam" id="PF22421">
    <property type="entry name" value="SYY_C-terminal"/>
    <property type="match status" value="1"/>
</dbReference>
<dbReference type="PANTHER" id="PTHR11766:SF0">
    <property type="entry name" value="TYROSINE--TRNA LIGASE, MITOCHONDRIAL"/>
    <property type="match status" value="1"/>
</dbReference>
<dbReference type="GO" id="GO:0004831">
    <property type="term" value="F:tyrosine-tRNA ligase activity"/>
    <property type="evidence" value="ECO:0007669"/>
    <property type="project" value="UniProtKB-EC"/>
</dbReference>
<keyword evidence="6 11" id="KW-0648">Protein biosynthesis</keyword>
<dbReference type="GO" id="GO:0006437">
    <property type="term" value="P:tyrosyl-tRNA aminoacylation"/>
    <property type="evidence" value="ECO:0007669"/>
    <property type="project" value="InterPro"/>
</dbReference>
<dbReference type="InterPro" id="IPR002305">
    <property type="entry name" value="aa-tRNA-synth_Ic"/>
</dbReference>
<dbReference type="InterPro" id="IPR014729">
    <property type="entry name" value="Rossmann-like_a/b/a_fold"/>
</dbReference>
<protein>
    <recommendedName>
        <fullName evidence="1 11">Tyrosine--tRNA ligase</fullName>
        <ecNumber evidence="1 11">6.1.1.1</ecNumber>
    </recommendedName>
    <alternativeName>
        <fullName evidence="8 11">Tyrosyl-tRNA synthetase</fullName>
    </alternativeName>
</protein>
<dbReference type="Gene3D" id="3.10.290.10">
    <property type="entry name" value="RNA-binding S4 domain"/>
    <property type="match status" value="1"/>
</dbReference>
<dbReference type="InterPro" id="IPR002307">
    <property type="entry name" value="Tyr-tRNA-ligase"/>
</dbReference>
<dbReference type="EMBL" id="JAAECE010000004">
    <property type="protein sequence ID" value="KAF1802413.1"/>
    <property type="molecule type" value="Genomic_DNA"/>
</dbReference>
<dbReference type="Gene3D" id="3.40.50.620">
    <property type="entry name" value="HUPs"/>
    <property type="match status" value="1"/>
</dbReference>
<dbReference type="InterPro" id="IPR024107">
    <property type="entry name" value="Tyr-tRNA-ligase_bac_1"/>
</dbReference>
<evidence type="ECO:0000256" key="6">
    <source>
        <dbReference type="ARBA" id="ARBA00022917"/>
    </source>
</evidence>
<dbReference type="SUPFAM" id="SSF55174">
    <property type="entry name" value="Alpha-L RNA-binding motif"/>
    <property type="match status" value="1"/>
</dbReference>
<evidence type="ECO:0000256" key="9">
    <source>
        <dbReference type="ARBA" id="ARBA00048248"/>
    </source>
</evidence>
<evidence type="ECO:0000256" key="1">
    <source>
        <dbReference type="ARBA" id="ARBA00013160"/>
    </source>
</evidence>
<evidence type="ECO:0000313" key="13">
    <source>
        <dbReference type="EMBL" id="KAF1802413.1"/>
    </source>
</evidence>
<dbReference type="NCBIfam" id="TIGR00234">
    <property type="entry name" value="tyrS"/>
    <property type="match status" value="1"/>
</dbReference>
<dbReference type="EC" id="6.1.1.1" evidence="1 11"/>
<comment type="similarity">
    <text evidence="11">Belongs to the class-I aminoacyl-tRNA synthetase family.</text>
</comment>
<proteinExistence type="inferred from homology"/>
<reference evidence="13 14" key="1">
    <citation type="submission" date="2019-09" db="EMBL/GenBank/DDBJ databases">
        <authorList>
            <consortium name="DOE Joint Genome Institute"/>
            <person name="Mondo S.J."/>
            <person name="Navarro-Mendoza M.I."/>
            <person name="Perez-Arques C."/>
            <person name="Panchal S."/>
            <person name="Nicolas F.E."/>
            <person name="Ganguly P."/>
            <person name="Pangilinan J."/>
            <person name="Grigoriev I."/>
            <person name="Heitman J."/>
            <person name="Sanya K."/>
            <person name="Garre V."/>
        </authorList>
    </citation>
    <scope>NUCLEOTIDE SEQUENCE [LARGE SCALE GENOMIC DNA]</scope>
    <source>
        <strain evidence="13 14">MU402</strain>
    </source>
</reference>
<evidence type="ECO:0000256" key="4">
    <source>
        <dbReference type="ARBA" id="ARBA00022840"/>
    </source>
</evidence>
<evidence type="ECO:0000256" key="11">
    <source>
        <dbReference type="RuleBase" id="RU361234"/>
    </source>
</evidence>
<keyword evidence="5 10" id="KW-0694">RNA-binding</keyword>
<dbReference type="GO" id="GO:0005524">
    <property type="term" value="F:ATP binding"/>
    <property type="evidence" value="ECO:0007669"/>
    <property type="project" value="UniProtKB-KW"/>
</dbReference>
<name>A0A8H4F3E2_MUCCL</name>
<evidence type="ECO:0000259" key="12">
    <source>
        <dbReference type="Pfam" id="PF22421"/>
    </source>
</evidence>
<dbReference type="SUPFAM" id="SSF52374">
    <property type="entry name" value="Nucleotidylyl transferase"/>
    <property type="match status" value="1"/>
</dbReference>